<evidence type="ECO:0000313" key="3">
    <source>
        <dbReference type="Proteomes" id="UP000807342"/>
    </source>
</evidence>
<gene>
    <name evidence="2" type="ORF">P691DRAFT_785722</name>
</gene>
<feature type="compositionally biased region" description="Polar residues" evidence="1">
    <location>
        <begin position="192"/>
        <end position="203"/>
    </location>
</feature>
<dbReference type="Proteomes" id="UP000807342">
    <property type="component" value="Unassembled WGS sequence"/>
</dbReference>
<evidence type="ECO:0008006" key="4">
    <source>
        <dbReference type="Google" id="ProtNLM"/>
    </source>
</evidence>
<name>A0A9P5X829_9AGAR</name>
<dbReference type="AlphaFoldDB" id="A0A9P5X829"/>
<dbReference type="OrthoDB" id="3223751at2759"/>
<sequence>MTETQARRDPDFYFSFRTFQRVDSPSTNHIIKVEDTLFRVPRHLFLMPEANLQPVRQGTDNDDDLVVLGADIKKNDFLQLVRAIYPKQYNTPEKLGPEEWLAVLKLSEAFRLDDVRQKAARNLKENFFAGDPVKALLCAKENALDDWIDPLIKKIVEAKRSLTPEELNDVGIPLAMKIAWAQGAAGSPIPETPTSPAEVSASPSIGKKKRGKKRNE</sequence>
<evidence type="ECO:0000256" key="1">
    <source>
        <dbReference type="SAM" id="MobiDB-lite"/>
    </source>
</evidence>
<organism evidence="2 3">
    <name type="scientific">Macrolepiota fuliginosa MF-IS2</name>
    <dbReference type="NCBI Taxonomy" id="1400762"/>
    <lineage>
        <taxon>Eukaryota</taxon>
        <taxon>Fungi</taxon>
        <taxon>Dikarya</taxon>
        <taxon>Basidiomycota</taxon>
        <taxon>Agaricomycotina</taxon>
        <taxon>Agaricomycetes</taxon>
        <taxon>Agaricomycetidae</taxon>
        <taxon>Agaricales</taxon>
        <taxon>Agaricineae</taxon>
        <taxon>Agaricaceae</taxon>
        <taxon>Macrolepiota</taxon>
    </lineage>
</organism>
<protein>
    <recommendedName>
        <fullName evidence="4">BTB domain-containing protein</fullName>
    </recommendedName>
</protein>
<accession>A0A9P5X829</accession>
<dbReference type="EMBL" id="MU151327">
    <property type="protein sequence ID" value="KAF9445061.1"/>
    <property type="molecule type" value="Genomic_DNA"/>
</dbReference>
<feature type="region of interest" description="Disordered" evidence="1">
    <location>
        <begin position="185"/>
        <end position="216"/>
    </location>
</feature>
<reference evidence="2" key="1">
    <citation type="submission" date="2020-11" db="EMBL/GenBank/DDBJ databases">
        <authorList>
            <consortium name="DOE Joint Genome Institute"/>
            <person name="Ahrendt S."/>
            <person name="Riley R."/>
            <person name="Andreopoulos W."/>
            <person name="Labutti K."/>
            <person name="Pangilinan J."/>
            <person name="Ruiz-Duenas F.J."/>
            <person name="Barrasa J.M."/>
            <person name="Sanchez-Garcia M."/>
            <person name="Camarero S."/>
            <person name="Miyauchi S."/>
            <person name="Serrano A."/>
            <person name="Linde D."/>
            <person name="Babiker R."/>
            <person name="Drula E."/>
            <person name="Ayuso-Fernandez I."/>
            <person name="Pacheco R."/>
            <person name="Padilla G."/>
            <person name="Ferreira P."/>
            <person name="Barriuso J."/>
            <person name="Kellner H."/>
            <person name="Castanera R."/>
            <person name="Alfaro M."/>
            <person name="Ramirez L."/>
            <person name="Pisabarro A.G."/>
            <person name="Kuo A."/>
            <person name="Tritt A."/>
            <person name="Lipzen A."/>
            <person name="He G."/>
            <person name="Yan M."/>
            <person name="Ng V."/>
            <person name="Cullen D."/>
            <person name="Martin F."/>
            <person name="Rosso M.-N."/>
            <person name="Henrissat B."/>
            <person name="Hibbett D."/>
            <person name="Martinez A.T."/>
            <person name="Grigoriev I.V."/>
        </authorList>
    </citation>
    <scope>NUCLEOTIDE SEQUENCE</scope>
    <source>
        <strain evidence="2">MF-IS2</strain>
    </source>
</reference>
<proteinExistence type="predicted"/>
<comment type="caution">
    <text evidence="2">The sequence shown here is derived from an EMBL/GenBank/DDBJ whole genome shotgun (WGS) entry which is preliminary data.</text>
</comment>
<keyword evidence="3" id="KW-1185">Reference proteome</keyword>
<feature type="compositionally biased region" description="Basic residues" evidence="1">
    <location>
        <begin position="206"/>
        <end position="216"/>
    </location>
</feature>
<evidence type="ECO:0000313" key="2">
    <source>
        <dbReference type="EMBL" id="KAF9445061.1"/>
    </source>
</evidence>